<dbReference type="HAMAP" id="MF_00917">
    <property type="entry name" value="QueE"/>
    <property type="match status" value="1"/>
</dbReference>
<evidence type="ECO:0000313" key="10">
    <source>
        <dbReference type="EMBL" id="KAB2768058.1"/>
    </source>
</evidence>
<feature type="binding site" evidence="8">
    <location>
        <position position="39"/>
    </location>
    <ligand>
        <name>[4Fe-4S] cluster</name>
        <dbReference type="ChEBI" id="CHEBI:49883"/>
        <note>4Fe-4S-S-AdoMet</note>
    </ligand>
</feature>
<dbReference type="NCBIfam" id="TIGR03365">
    <property type="entry name" value="Bsubt_queE"/>
    <property type="match status" value="1"/>
</dbReference>
<feature type="binding site" evidence="8">
    <location>
        <position position="43"/>
    </location>
    <ligand>
        <name>[4Fe-4S] cluster</name>
        <dbReference type="ChEBI" id="CHEBI:49883"/>
        <note>4Fe-4S-S-AdoMet</note>
    </ligand>
</feature>
<dbReference type="InterPro" id="IPR013785">
    <property type="entry name" value="Aldolase_TIM"/>
</dbReference>
<evidence type="ECO:0000259" key="9">
    <source>
        <dbReference type="PROSITE" id="PS51918"/>
    </source>
</evidence>
<feature type="binding site" evidence="8">
    <location>
        <position position="35"/>
    </location>
    <ligand>
        <name>substrate</name>
    </ligand>
</feature>
<organism evidence="12 15">
    <name type="scientific">Brucella anthropi</name>
    <name type="common">Ochrobactrum anthropi</name>
    <dbReference type="NCBI Taxonomy" id="529"/>
    <lineage>
        <taxon>Bacteria</taxon>
        <taxon>Pseudomonadati</taxon>
        <taxon>Pseudomonadota</taxon>
        <taxon>Alphaproteobacteria</taxon>
        <taxon>Hyphomicrobiales</taxon>
        <taxon>Brucellaceae</taxon>
        <taxon>Brucella/Ochrobactrum group</taxon>
        <taxon>Brucella</taxon>
    </lineage>
</organism>
<reference evidence="12" key="3">
    <citation type="submission" date="2020-10" db="EMBL/GenBank/DDBJ databases">
        <title>Enrichment of novel Verrucomicrobia, Bacteroidetes and Krumholzibacteria in an oxygen-limited, methane- and iron-fed bioreactor inoculated with Bothnian Sea sediments.</title>
        <authorList>
            <person name="Martins P.D."/>
            <person name="de Jong A."/>
            <person name="Lenstra W.K."/>
            <person name="van Helmond N.A.G.M."/>
            <person name="Slomp C.P."/>
            <person name="Jetten M.S.M."/>
            <person name="Welte C.U."/>
            <person name="Rasigraf O."/>
        </authorList>
    </citation>
    <scope>NUCLEOTIDE SEQUENCE</scope>
    <source>
        <strain evidence="12">MAG47</strain>
    </source>
</reference>
<dbReference type="RefSeq" id="WP_029375799.1">
    <property type="nucleotide sequence ID" value="NZ_CP044970.1"/>
</dbReference>
<dbReference type="EMBL" id="WBWX01000002">
    <property type="protein sequence ID" value="KAB2801150.1"/>
    <property type="molecule type" value="Genomic_DNA"/>
</dbReference>
<feature type="binding site" evidence="8">
    <location>
        <begin position="45"/>
        <end position="47"/>
    </location>
    <ligand>
        <name>S-adenosyl-L-methionine</name>
        <dbReference type="ChEBI" id="CHEBI:59789"/>
    </ligand>
</feature>
<keyword evidence="8" id="KW-0671">Queuosine biosynthesis</keyword>
<reference evidence="13 14" key="1">
    <citation type="submission" date="2019-09" db="EMBL/GenBank/DDBJ databases">
        <title>Taxonomic organization of the family Brucellaceae based on a phylogenomic approach.</title>
        <authorList>
            <person name="Leclercq S."/>
            <person name="Cloeckaert A."/>
            <person name="Zygmunt M.S."/>
        </authorList>
    </citation>
    <scope>NUCLEOTIDE SEQUENCE [LARGE SCALE GENOMIC DNA]</scope>
    <source>
        <strain evidence="11 13">CCUG 34461</strain>
        <strain evidence="10 14">LMG 3313</strain>
    </source>
</reference>
<comment type="caution">
    <text evidence="12">The sequence shown here is derived from an EMBL/GenBank/DDBJ whole genome shotgun (WGS) entry which is preliminary data.</text>
</comment>
<keyword evidence="2 8" id="KW-0949">S-adenosyl-L-methionine</keyword>
<dbReference type="PANTHER" id="PTHR42836:SF1">
    <property type="entry name" value="7-CARBOXY-7-DEAZAGUANINE SYNTHASE"/>
    <property type="match status" value="1"/>
</dbReference>
<feature type="binding site" evidence="8">
    <location>
        <begin position="131"/>
        <end position="133"/>
    </location>
    <ligand>
        <name>S-adenosyl-L-methionine</name>
        <dbReference type="ChEBI" id="CHEBI:59789"/>
    </ligand>
</feature>
<comment type="cofactor">
    <cofactor evidence="8">
        <name>S-adenosyl-L-methionine</name>
        <dbReference type="ChEBI" id="CHEBI:59789"/>
    </cofactor>
    <text evidence="8">Binds 1 S-adenosyl-L-methionine per subunit.</text>
</comment>
<evidence type="ECO:0000256" key="7">
    <source>
        <dbReference type="ARBA" id="ARBA00023239"/>
    </source>
</evidence>
<comment type="pathway">
    <text evidence="8">Purine metabolism; 7-cyano-7-deazaguanine biosynthesis.</text>
</comment>
<dbReference type="InterPro" id="IPR058240">
    <property type="entry name" value="rSAM_sf"/>
</dbReference>
<sequence length="246" mass="26913">MGRVQTVKQIRIAEIFGPTIQGEGVLIGEPTVFVRAGGCDYRCVWCDSLHAVESRFRHEWKAMSVEAIWGEVTTLSRNKPLTVSLSGGNPAIQPLGPLIEHGKTEGYRFALETQGSVAQDWFSALDALVLSPKPPSSGMSSDFDALAACVEAAGTTPRTVLKFVIFNDADYAFAKDVASQYSGLPVYLQPGNHTPPPPEAHDAAIDIDGIMRRMEWLVEKVIADGWYEAHVLPQLHVLIWGNRRGV</sequence>
<dbReference type="GO" id="GO:1904047">
    <property type="term" value="F:S-adenosyl-L-methionine binding"/>
    <property type="evidence" value="ECO:0007669"/>
    <property type="project" value="UniProtKB-UniRule"/>
</dbReference>
<dbReference type="InterPro" id="IPR007197">
    <property type="entry name" value="rSAM"/>
</dbReference>
<feature type="binding site" evidence="8">
    <location>
        <position position="48"/>
    </location>
    <ligand>
        <name>Mg(2+)</name>
        <dbReference type="ChEBI" id="CHEBI:18420"/>
    </ligand>
</feature>
<comment type="cofactor">
    <cofactor evidence="8">
        <name>Mg(2+)</name>
        <dbReference type="ChEBI" id="CHEBI:18420"/>
    </cofactor>
</comment>
<evidence type="ECO:0000313" key="14">
    <source>
        <dbReference type="Proteomes" id="UP000481876"/>
    </source>
</evidence>
<comment type="function">
    <text evidence="8">Catalyzes the complex heterocyclic radical-mediated conversion of 6-carboxy-5,6,7,8-tetrahydropterin (CPH4) to 7-carboxy-7-deazaguanine (CDG), a step common to the biosynthetic pathways of all 7-deazapurine-containing compounds.</text>
</comment>
<comment type="subunit">
    <text evidence="8">Homodimer.</text>
</comment>
<comment type="catalytic activity">
    <reaction evidence="8">
        <text>6-carboxy-5,6,7,8-tetrahydropterin + H(+) = 7-carboxy-7-carbaguanine + NH4(+)</text>
        <dbReference type="Rhea" id="RHEA:27974"/>
        <dbReference type="ChEBI" id="CHEBI:15378"/>
        <dbReference type="ChEBI" id="CHEBI:28938"/>
        <dbReference type="ChEBI" id="CHEBI:61032"/>
        <dbReference type="ChEBI" id="CHEBI:61036"/>
        <dbReference type="EC" id="4.3.99.3"/>
    </reaction>
</comment>
<feature type="binding site" evidence="8">
    <location>
        <position position="86"/>
    </location>
    <ligand>
        <name>substrate</name>
    </ligand>
</feature>
<dbReference type="Gene3D" id="3.20.20.70">
    <property type="entry name" value="Aldolase class I"/>
    <property type="match status" value="1"/>
</dbReference>
<evidence type="ECO:0000256" key="1">
    <source>
        <dbReference type="ARBA" id="ARBA00022485"/>
    </source>
</evidence>
<dbReference type="GeneID" id="61318564"/>
<dbReference type="InterPro" id="IPR024924">
    <property type="entry name" value="7-CO-7-deazaguanine_synth-like"/>
</dbReference>
<dbReference type="SFLD" id="SFLDF00357">
    <property type="entry name" value="ExsD-like"/>
    <property type="match status" value="1"/>
</dbReference>
<keyword evidence="6 8" id="KW-0411">Iron-sulfur</keyword>
<protein>
    <recommendedName>
        <fullName evidence="8">7-carboxy-7-deazaguanine synthase</fullName>
        <shortName evidence="8">CDG synthase</shortName>
        <ecNumber evidence="8">4.3.99.3</ecNumber>
    </recommendedName>
    <alternativeName>
        <fullName evidence="8">Queuosine biosynthesis protein QueE</fullName>
    </alternativeName>
</protein>
<evidence type="ECO:0000256" key="6">
    <source>
        <dbReference type="ARBA" id="ARBA00023014"/>
    </source>
</evidence>
<feature type="binding site" evidence="8">
    <location>
        <position position="88"/>
    </location>
    <ligand>
        <name>S-adenosyl-L-methionine</name>
        <dbReference type="ChEBI" id="CHEBI:59789"/>
    </ligand>
</feature>
<name>A0A011V5Z2_BRUAN</name>
<feature type="domain" description="Radical SAM core" evidence="9">
    <location>
        <begin position="26"/>
        <end position="242"/>
    </location>
</feature>
<dbReference type="Proteomes" id="UP000481876">
    <property type="component" value="Unassembled WGS sequence"/>
</dbReference>
<keyword evidence="4 8" id="KW-0460">Magnesium</keyword>
<dbReference type="Proteomes" id="UP000642265">
    <property type="component" value="Unassembled WGS sequence"/>
</dbReference>
<dbReference type="EMBL" id="JACZKO010000048">
    <property type="protein sequence ID" value="MBE0562937.1"/>
    <property type="molecule type" value="Genomic_DNA"/>
</dbReference>
<keyword evidence="3 8" id="KW-0479">Metal-binding</keyword>
<comment type="similarity">
    <text evidence="8">Belongs to the radical SAM superfamily. 7-carboxy-7-deazaguanine synthase family.</text>
</comment>
<evidence type="ECO:0000256" key="4">
    <source>
        <dbReference type="ARBA" id="ARBA00022842"/>
    </source>
</evidence>
<evidence type="ECO:0000256" key="3">
    <source>
        <dbReference type="ARBA" id="ARBA00022723"/>
    </source>
</evidence>
<dbReference type="PROSITE" id="PS51918">
    <property type="entry name" value="RADICAL_SAM"/>
    <property type="match status" value="1"/>
</dbReference>
<evidence type="ECO:0000256" key="8">
    <source>
        <dbReference type="HAMAP-Rule" id="MF_00917"/>
    </source>
</evidence>
<dbReference type="GO" id="GO:0016840">
    <property type="term" value="F:carbon-nitrogen lyase activity"/>
    <property type="evidence" value="ECO:0007669"/>
    <property type="project" value="UniProtKB-UniRule"/>
</dbReference>
<evidence type="ECO:0000313" key="15">
    <source>
        <dbReference type="Proteomes" id="UP000642265"/>
    </source>
</evidence>
<evidence type="ECO:0000256" key="5">
    <source>
        <dbReference type="ARBA" id="ARBA00023004"/>
    </source>
</evidence>
<dbReference type="Proteomes" id="UP000441102">
    <property type="component" value="Unassembled WGS sequence"/>
</dbReference>
<evidence type="ECO:0000313" key="13">
    <source>
        <dbReference type="Proteomes" id="UP000441102"/>
    </source>
</evidence>
<keyword evidence="5 8" id="KW-0408">Iron</keyword>
<comment type="caution">
    <text evidence="8">Lacks conserved residue(s) required for the propagation of feature annotation.</text>
</comment>
<feature type="binding site" evidence="8">
    <location>
        <begin position="20"/>
        <end position="22"/>
    </location>
    <ligand>
        <name>substrate</name>
    </ligand>
</feature>
<gene>
    <name evidence="8 12" type="primary">queE</name>
    <name evidence="10" type="ORF">F9L04_13980</name>
    <name evidence="11" type="ORF">F9L06_05545</name>
    <name evidence="12" type="ORF">IH622_19265</name>
</gene>
<dbReference type="SFLD" id="SFLDS00029">
    <property type="entry name" value="Radical_SAM"/>
    <property type="match status" value="1"/>
</dbReference>
<dbReference type="AlphaFoldDB" id="A0A011V5Z2"/>
<proteinExistence type="inferred from homology"/>
<dbReference type="PANTHER" id="PTHR42836">
    <property type="entry name" value="7-CARBOXY-7-DEAZAGUANINE SYNTHASE"/>
    <property type="match status" value="1"/>
</dbReference>
<dbReference type="SUPFAM" id="SSF102114">
    <property type="entry name" value="Radical SAM enzymes"/>
    <property type="match status" value="1"/>
</dbReference>
<evidence type="ECO:0000313" key="11">
    <source>
        <dbReference type="EMBL" id="KAB2801150.1"/>
    </source>
</evidence>
<comment type="cofactor">
    <cofactor evidence="8">
        <name>[4Fe-4S] cluster</name>
        <dbReference type="ChEBI" id="CHEBI:49883"/>
    </cofactor>
    <text evidence="8">Binds 1 [4Fe-4S] cluster. The cluster is coordinated with 3 cysteines and an exchangeable S-adenosyl-L-methionine.</text>
</comment>
<dbReference type="InterPro" id="IPR017742">
    <property type="entry name" value="Deazaguanine_synth"/>
</dbReference>
<dbReference type="PIRSF" id="PIRSF000370">
    <property type="entry name" value="QueE"/>
    <property type="match status" value="1"/>
</dbReference>
<dbReference type="EC" id="4.3.99.3" evidence="8"/>
<dbReference type="GO" id="GO:0000287">
    <property type="term" value="F:magnesium ion binding"/>
    <property type="evidence" value="ECO:0007669"/>
    <property type="project" value="UniProtKB-UniRule"/>
</dbReference>
<dbReference type="UniPathway" id="UPA00391"/>
<evidence type="ECO:0000256" key="2">
    <source>
        <dbReference type="ARBA" id="ARBA00022691"/>
    </source>
</evidence>
<keyword evidence="1 8" id="KW-0004">4Fe-4S</keyword>
<evidence type="ECO:0000313" key="12">
    <source>
        <dbReference type="EMBL" id="MBE0562937.1"/>
    </source>
</evidence>
<keyword evidence="7 8" id="KW-0456">Lyase</keyword>
<reference evidence="12" key="2">
    <citation type="submission" date="2020-09" db="EMBL/GenBank/DDBJ databases">
        <authorList>
            <person name="Dalcin Martins P."/>
        </authorList>
    </citation>
    <scope>NUCLEOTIDE SEQUENCE</scope>
    <source>
        <strain evidence="12">MAG47</strain>
    </source>
</reference>
<dbReference type="EMBL" id="WBWS01000013">
    <property type="protein sequence ID" value="KAB2768058.1"/>
    <property type="molecule type" value="Genomic_DNA"/>
</dbReference>
<dbReference type="GO" id="GO:0008616">
    <property type="term" value="P:tRNA queuosine(34) biosynthetic process"/>
    <property type="evidence" value="ECO:0007669"/>
    <property type="project" value="UniProtKB-UniRule"/>
</dbReference>
<dbReference type="GO" id="GO:0051539">
    <property type="term" value="F:4 iron, 4 sulfur cluster binding"/>
    <property type="evidence" value="ECO:0007669"/>
    <property type="project" value="UniProtKB-UniRule"/>
</dbReference>
<feature type="binding site" evidence="8">
    <location>
        <position position="46"/>
    </location>
    <ligand>
        <name>[4Fe-4S] cluster</name>
        <dbReference type="ChEBI" id="CHEBI:49883"/>
        <note>4Fe-4S-S-AdoMet</note>
    </ligand>
</feature>
<accession>A0A011V5Z2</accession>